<gene>
    <name evidence="7" type="ORF">BUZ61_14285</name>
</gene>
<reference evidence="7 8" key="1">
    <citation type="journal article" date="2016" name="Front. Microbiol.">
        <title>Comprehensive Phylogenetic Analysis of Bovine Non-aureus Staphylococci Species Based on Whole-Genome Sequencing.</title>
        <authorList>
            <person name="Naushad S."/>
            <person name="Barkema H.W."/>
            <person name="Luby C."/>
            <person name="Condas L.A."/>
            <person name="Nobrega D.B."/>
            <person name="Carson D.A."/>
            <person name="De Buck J."/>
        </authorList>
    </citation>
    <scope>NUCLEOTIDE SEQUENCE [LARGE SCALE GENOMIC DNA]</scope>
    <source>
        <strain evidence="7 8">SNUC 4337</strain>
    </source>
</reference>
<evidence type="ECO:0000256" key="1">
    <source>
        <dbReference type="ARBA" id="ARBA00001667"/>
    </source>
</evidence>
<accession>A0A2T4S6S5</accession>
<proteinExistence type="inferred from homology"/>
<dbReference type="EMBL" id="PZHR01000294">
    <property type="protein sequence ID" value="PTK52908.1"/>
    <property type="molecule type" value="Genomic_DNA"/>
</dbReference>
<name>A0A2T4S6S5_9STAP</name>
<organism evidence="7 8">
    <name type="scientific">Staphylococcus nepalensis</name>
    <dbReference type="NCBI Taxonomy" id="214473"/>
    <lineage>
        <taxon>Bacteria</taxon>
        <taxon>Bacillati</taxon>
        <taxon>Bacillota</taxon>
        <taxon>Bacilli</taxon>
        <taxon>Bacillales</taxon>
        <taxon>Staphylococcaceae</taxon>
        <taxon>Staphylococcus</taxon>
    </lineage>
</organism>
<dbReference type="GO" id="GO:0004222">
    <property type="term" value="F:metalloendopeptidase activity"/>
    <property type="evidence" value="ECO:0007669"/>
    <property type="project" value="TreeGrafter"/>
</dbReference>
<evidence type="ECO:0000256" key="4">
    <source>
        <dbReference type="ARBA" id="ARBA00012322"/>
    </source>
</evidence>
<keyword evidence="5" id="KW-0482">Metalloprotease</keyword>
<comment type="cofactor">
    <cofactor evidence="2">
        <name>Zn(2+)</name>
        <dbReference type="ChEBI" id="CHEBI:29105"/>
    </cofactor>
</comment>
<keyword evidence="5" id="KW-0378">Hydrolase</keyword>
<evidence type="ECO:0000256" key="5">
    <source>
        <dbReference type="ARBA" id="ARBA00023049"/>
    </source>
</evidence>
<dbReference type="InterPro" id="IPR016047">
    <property type="entry name" value="M23ase_b-sheet_dom"/>
</dbReference>
<dbReference type="PANTHER" id="PTHR21666">
    <property type="entry name" value="PEPTIDASE-RELATED"/>
    <property type="match status" value="1"/>
</dbReference>
<dbReference type="CDD" id="cd12797">
    <property type="entry name" value="M23_peptidase"/>
    <property type="match status" value="1"/>
</dbReference>
<keyword evidence="5" id="KW-0645">Protease</keyword>
<evidence type="ECO:0000256" key="3">
    <source>
        <dbReference type="ARBA" id="ARBA00006646"/>
    </source>
</evidence>
<feature type="non-terminal residue" evidence="7">
    <location>
        <position position="1"/>
    </location>
</feature>
<dbReference type="EC" id="3.4.24.75" evidence="4"/>
<dbReference type="InterPro" id="IPR050570">
    <property type="entry name" value="Cell_wall_metabolism_enzyme"/>
</dbReference>
<dbReference type="PANTHER" id="PTHR21666:SF270">
    <property type="entry name" value="MUREIN HYDROLASE ACTIVATOR ENVC"/>
    <property type="match status" value="1"/>
</dbReference>
<dbReference type="GO" id="GO:0006508">
    <property type="term" value="P:proteolysis"/>
    <property type="evidence" value="ECO:0007669"/>
    <property type="project" value="UniProtKB-KW"/>
</dbReference>
<comment type="catalytic activity">
    <reaction evidence="1">
        <text>Hydrolysis of the -Gly-|-Gly- bond in the pentaglycine inter-peptide link joining staphylococcal cell wall peptidoglycans.</text>
        <dbReference type="EC" id="3.4.24.75"/>
    </reaction>
</comment>
<dbReference type="AlphaFoldDB" id="A0A2T4S6S5"/>
<evidence type="ECO:0000313" key="7">
    <source>
        <dbReference type="EMBL" id="PTK52908.1"/>
    </source>
</evidence>
<comment type="caution">
    <text evidence="7">The sequence shown here is derived from an EMBL/GenBank/DDBJ whole genome shotgun (WGS) entry which is preliminary data.</text>
</comment>
<feature type="domain" description="M23ase beta-sheet core" evidence="6">
    <location>
        <begin position="165"/>
        <end position="247"/>
    </location>
</feature>
<comment type="similarity">
    <text evidence="3">Belongs to the peptidase M23B family.</text>
</comment>
<sequence length="248" mass="26235">GMATYQRLNSMPHFAGGTKKKGGVVSGFFDNMREAGGKMLNAAGNKVGNGVKKAKETGSKVAKSAGKIASGAVSAIGDVMDYIDNPGKLVDKIIGAFGFNFDFAKGSLITNLLGAAYKKLKKGVSDLFAGWLEDSGGGDDSLLTRYPLIQPFGRYRGGLMFNGGRHYGVDFAYPYGADVYATNNGTVSSMHDYGGGLIARLLTGQFTLFFMHLSKILKTGKVKTGDEIAKSGNSGNFTTGHHLDFKVN</sequence>
<dbReference type="Gene3D" id="2.70.70.10">
    <property type="entry name" value="Glucose Permease (Domain IIA)"/>
    <property type="match status" value="1"/>
</dbReference>
<evidence type="ECO:0000313" key="8">
    <source>
        <dbReference type="Proteomes" id="UP000240400"/>
    </source>
</evidence>
<dbReference type="SUPFAM" id="SSF51261">
    <property type="entry name" value="Duplicated hybrid motif"/>
    <property type="match status" value="1"/>
</dbReference>
<dbReference type="OrthoDB" id="28713at2"/>
<dbReference type="Proteomes" id="UP000240400">
    <property type="component" value="Unassembled WGS sequence"/>
</dbReference>
<evidence type="ECO:0000256" key="2">
    <source>
        <dbReference type="ARBA" id="ARBA00001947"/>
    </source>
</evidence>
<dbReference type="RefSeq" id="WP_142401889.1">
    <property type="nucleotide sequence ID" value="NZ_PZHR01000294.1"/>
</dbReference>
<protein>
    <recommendedName>
        <fullName evidence="4">lysostaphin</fullName>
        <ecNumber evidence="4">3.4.24.75</ecNumber>
    </recommendedName>
</protein>
<dbReference type="Pfam" id="PF01551">
    <property type="entry name" value="Peptidase_M23"/>
    <property type="match status" value="1"/>
</dbReference>
<dbReference type="InterPro" id="IPR011055">
    <property type="entry name" value="Dup_hybrid_motif"/>
</dbReference>
<evidence type="ECO:0000259" key="6">
    <source>
        <dbReference type="Pfam" id="PF01551"/>
    </source>
</evidence>